<keyword evidence="1" id="KW-0862">Zinc</keyword>
<dbReference type="GO" id="GO:0008270">
    <property type="term" value="F:zinc ion binding"/>
    <property type="evidence" value="ECO:0007669"/>
    <property type="project" value="UniProtKB-KW"/>
</dbReference>
<evidence type="ECO:0000256" key="1">
    <source>
        <dbReference type="PROSITE-ProRule" id="PRU00325"/>
    </source>
</evidence>
<sequence>MVKMARVLWVLKAGDRLYSKVLDEYPYYVELNVSTGEHICTCPRGGDCPHVSAVKEAYEKGIYFDAGGSEPLNPEALAWSYLSEVPRLALDVAVAELFNSLKRDESGSESAMLFLRALRLVRETGAEEYLHVLGEALDELSAVFHDYPLVEKLREGYEHTRRALEKEPL</sequence>
<dbReference type="KEGG" id="teu:TEU_06745"/>
<evidence type="ECO:0000313" key="4">
    <source>
        <dbReference type="Proteomes" id="UP000029980"/>
    </source>
</evidence>
<dbReference type="PROSITE" id="PS50966">
    <property type="entry name" value="ZF_SWIM"/>
    <property type="match status" value="1"/>
</dbReference>
<evidence type="ECO:0000313" key="3">
    <source>
        <dbReference type="EMBL" id="AIU70048.1"/>
    </source>
</evidence>
<keyword evidence="4" id="KW-1185">Reference proteome</keyword>
<dbReference type="AlphaFoldDB" id="A0A097QU98"/>
<dbReference type="HOGENOM" id="CLU_1521949_0_0_2"/>
<keyword evidence="1" id="KW-0863">Zinc-finger</keyword>
<dbReference type="Proteomes" id="UP000029980">
    <property type="component" value="Chromosome"/>
</dbReference>
<dbReference type="EMBL" id="CP008887">
    <property type="protein sequence ID" value="AIU70048.1"/>
    <property type="molecule type" value="Genomic_DNA"/>
</dbReference>
<keyword evidence="1" id="KW-0479">Metal-binding</keyword>
<organism evidence="3 4">
    <name type="scientific">Thermococcus eurythermalis</name>
    <dbReference type="NCBI Taxonomy" id="1505907"/>
    <lineage>
        <taxon>Archaea</taxon>
        <taxon>Methanobacteriati</taxon>
        <taxon>Methanobacteriota</taxon>
        <taxon>Thermococci</taxon>
        <taxon>Thermococcales</taxon>
        <taxon>Thermococcaceae</taxon>
        <taxon>Thermococcus</taxon>
    </lineage>
</organism>
<dbReference type="InterPro" id="IPR007527">
    <property type="entry name" value="Znf_SWIM"/>
</dbReference>
<feature type="domain" description="SWIM-type" evidence="2">
    <location>
        <begin position="27"/>
        <end position="59"/>
    </location>
</feature>
<reference evidence="3 4" key="1">
    <citation type="journal article" date="2015" name="Int. J. Syst. Evol. Microbiol.">
        <title>Thermococcus eurythermalis sp. nov., a conditional piezophilic hyperthermophilic archaeon with a wide temperature range isolated from an oil-immersed chimney in the Guaymas Basin.</title>
        <authorList>
            <person name="Zhao W."/>
            <person name="Zeng X."/>
            <person name="Xiao X."/>
        </authorList>
    </citation>
    <scope>NUCLEOTIDE SEQUENCE [LARGE SCALE GENOMIC DNA]</scope>
    <source>
        <strain evidence="3 4">A501</strain>
    </source>
</reference>
<dbReference type="STRING" id="1505907.TEU_06745"/>
<accession>A0A097QU98</accession>
<gene>
    <name evidence="3" type="ORF">TEU_06745</name>
</gene>
<protein>
    <recommendedName>
        <fullName evidence="2">SWIM-type domain-containing protein</fullName>
    </recommendedName>
</protein>
<name>A0A097QU98_9EURY</name>
<proteinExistence type="predicted"/>
<evidence type="ECO:0000259" key="2">
    <source>
        <dbReference type="PROSITE" id="PS50966"/>
    </source>
</evidence>